<keyword evidence="2" id="KW-0731">Sigma factor</keyword>
<dbReference type="InterPro" id="IPR013324">
    <property type="entry name" value="RNA_pol_sigma_r3/r4-like"/>
</dbReference>
<dbReference type="AlphaFoldDB" id="A0A9D2M2K1"/>
<dbReference type="SUPFAM" id="SSF88659">
    <property type="entry name" value="Sigma3 and sigma4 domains of RNA polymerase sigma factors"/>
    <property type="match status" value="2"/>
</dbReference>
<dbReference type="CDD" id="cd06171">
    <property type="entry name" value="Sigma70_r4"/>
    <property type="match status" value="1"/>
</dbReference>
<evidence type="ECO:0000256" key="1">
    <source>
        <dbReference type="ARBA" id="ARBA00023015"/>
    </source>
</evidence>
<dbReference type="EMBL" id="DWYA01000048">
    <property type="protein sequence ID" value="HJB39730.1"/>
    <property type="molecule type" value="Genomic_DNA"/>
</dbReference>
<evidence type="ECO:0000256" key="4">
    <source>
        <dbReference type="ARBA" id="ARBA00023163"/>
    </source>
</evidence>
<feature type="domain" description="RNA polymerase sigma-70 region 2" evidence="6">
    <location>
        <begin position="34"/>
        <end position="106"/>
    </location>
</feature>
<evidence type="ECO:0000259" key="6">
    <source>
        <dbReference type="Pfam" id="PF04542"/>
    </source>
</evidence>
<reference evidence="8" key="1">
    <citation type="journal article" date="2021" name="PeerJ">
        <title>Extensive microbial diversity within the chicken gut microbiome revealed by metagenomics and culture.</title>
        <authorList>
            <person name="Gilroy R."/>
            <person name="Ravi A."/>
            <person name="Getino M."/>
            <person name="Pursley I."/>
            <person name="Horton D.L."/>
            <person name="Alikhan N.F."/>
            <person name="Baker D."/>
            <person name="Gharbi K."/>
            <person name="Hall N."/>
            <person name="Watson M."/>
            <person name="Adriaenssens E.M."/>
            <person name="Foster-Nyarko E."/>
            <person name="Jarju S."/>
            <person name="Secka A."/>
            <person name="Antonio M."/>
            <person name="Oren A."/>
            <person name="Chaudhuri R.R."/>
            <person name="La Ragione R."/>
            <person name="Hildebrand F."/>
            <person name="Pallen M.J."/>
        </authorList>
    </citation>
    <scope>NUCLEOTIDE SEQUENCE</scope>
    <source>
        <strain evidence="8">ChiBcec8-14828</strain>
    </source>
</reference>
<dbReference type="InterPro" id="IPR007630">
    <property type="entry name" value="RNA_pol_sigma70_r4"/>
</dbReference>
<feature type="domain" description="RNA polymerase sigma-70 region 3" evidence="5">
    <location>
        <begin position="115"/>
        <end position="152"/>
    </location>
</feature>
<evidence type="ECO:0000259" key="7">
    <source>
        <dbReference type="Pfam" id="PF04545"/>
    </source>
</evidence>
<dbReference type="NCBIfam" id="TIGR02479">
    <property type="entry name" value="FliA_WhiG"/>
    <property type="match status" value="1"/>
</dbReference>
<dbReference type="PIRSF" id="PIRSF000770">
    <property type="entry name" value="RNA_pol_sigma-SigE/K"/>
    <property type="match status" value="1"/>
</dbReference>
<dbReference type="Pfam" id="PF04545">
    <property type="entry name" value="Sigma70_r4"/>
    <property type="match status" value="1"/>
</dbReference>
<keyword evidence="3" id="KW-0238">DNA-binding</keyword>
<dbReference type="InterPro" id="IPR000943">
    <property type="entry name" value="RNA_pol_sigma70"/>
</dbReference>
<evidence type="ECO:0000256" key="2">
    <source>
        <dbReference type="ARBA" id="ARBA00023082"/>
    </source>
</evidence>
<gene>
    <name evidence="8" type="ORF">H9943_04955</name>
</gene>
<dbReference type="SUPFAM" id="SSF88946">
    <property type="entry name" value="Sigma2 domain of RNA polymerase sigma factors"/>
    <property type="match status" value="1"/>
</dbReference>
<dbReference type="Proteomes" id="UP000824209">
    <property type="component" value="Unassembled WGS sequence"/>
</dbReference>
<accession>A0A9D2M2K1</accession>
<protein>
    <submittedName>
        <fullName evidence="8">FliA/WhiG family RNA polymerase sigma factor</fullName>
    </submittedName>
</protein>
<dbReference type="PANTHER" id="PTHR30385:SF7">
    <property type="entry name" value="RNA POLYMERASE SIGMA FACTOR FLIA"/>
    <property type="match status" value="1"/>
</dbReference>
<keyword evidence="1" id="KW-0805">Transcription regulation</keyword>
<dbReference type="NCBIfam" id="TIGR02937">
    <property type="entry name" value="sigma70-ECF"/>
    <property type="match status" value="1"/>
</dbReference>
<dbReference type="PRINTS" id="PR00046">
    <property type="entry name" value="SIGMA70FCT"/>
</dbReference>
<name>A0A9D2M2K1_9FIRM</name>
<dbReference type="GO" id="GO:0003899">
    <property type="term" value="F:DNA-directed RNA polymerase activity"/>
    <property type="evidence" value="ECO:0007669"/>
    <property type="project" value="InterPro"/>
</dbReference>
<evidence type="ECO:0000256" key="3">
    <source>
        <dbReference type="ARBA" id="ARBA00023125"/>
    </source>
</evidence>
<keyword evidence="4" id="KW-0804">Transcription</keyword>
<dbReference type="GO" id="GO:0016987">
    <property type="term" value="F:sigma factor activity"/>
    <property type="evidence" value="ECO:0007669"/>
    <property type="project" value="UniProtKB-KW"/>
</dbReference>
<dbReference type="Gene3D" id="1.10.1740.10">
    <property type="match status" value="1"/>
</dbReference>
<organism evidence="8 9">
    <name type="scientific">Candidatus Ruthenibacterium avium</name>
    <dbReference type="NCBI Taxonomy" id="2838751"/>
    <lineage>
        <taxon>Bacteria</taxon>
        <taxon>Bacillati</taxon>
        <taxon>Bacillota</taxon>
        <taxon>Clostridia</taxon>
        <taxon>Eubacteriales</taxon>
        <taxon>Oscillospiraceae</taxon>
        <taxon>Ruthenibacterium</taxon>
    </lineage>
</organism>
<comment type="caution">
    <text evidence="8">The sequence shown here is derived from an EMBL/GenBank/DDBJ whole genome shotgun (WGS) entry which is preliminary data.</text>
</comment>
<dbReference type="InterPro" id="IPR014284">
    <property type="entry name" value="RNA_pol_sigma-70_dom"/>
</dbReference>
<proteinExistence type="predicted"/>
<evidence type="ECO:0000259" key="5">
    <source>
        <dbReference type="Pfam" id="PF04539"/>
    </source>
</evidence>
<dbReference type="InterPro" id="IPR012845">
    <property type="entry name" value="RNA_pol_sigma_FliA_WhiG"/>
</dbReference>
<dbReference type="GO" id="GO:0006352">
    <property type="term" value="P:DNA-templated transcription initiation"/>
    <property type="evidence" value="ECO:0007669"/>
    <property type="project" value="InterPro"/>
</dbReference>
<dbReference type="Pfam" id="PF04542">
    <property type="entry name" value="Sigma70_r2"/>
    <property type="match status" value="1"/>
</dbReference>
<dbReference type="InterPro" id="IPR013325">
    <property type="entry name" value="RNA_pol_sigma_r2"/>
</dbReference>
<dbReference type="InterPro" id="IPR007624">
    <property type="entry name" value="RNA_pol_sigma70_r3"/>
</dbReference>
<dbReference type="Gene3D" id="1.20.140.160">
    <property type="match status" value="1"/>
</dbReference>
<dbReference type="Pfam" id="PF04539">
    <property type="entry name" value="Sigma70_r3"/>
    <property type="match status" value="1"/>
</dbReference>
<reference evidence="8" key="2">
    <citation type="submission" date="2021-04" db="EMBL/GenBank/DDBJ databases">
        <authorList>
            <person name="Gilroy R."/>
        </authorList>
    </citation>
    <scope>NUCLEOTIDE SEQUENCE</scope>
    <source>
        <strain evidence="8">ChiBcec8-14828</strain>
    </source>
</reference>
<feature type="domain" description="RNA polymerase sigma-70 region 4" evidence="7">
    <location>
        <begin position="203"/>
        <end position="251"/>
    </location>
</feature>
<dbReference type="GO" id="GO:0003677">
    <property type="term" value="F:DNA binding"/>
    <property type="evidence" value="ECO:0007669"/>
    <property type="project" value="UniProtKB-KW"/>
</dbReference>
<evidence type="ECO:0000313" key="8">
    <source>
        <dbReference type="EMBL" id="HJB39730.1"/>
    </source>
</evidence>
<sequence length="260" mass="29921">MHAALEHRENTLPDPDAVMEEYKRTGDLNLRNQLVLHYAPYVKAAIYSMRSLLYSNIPAEDFFNQGILALIECIERFNISRGVRLDTYMYKVVRGRLINYARKENWLPNRVWNAAKKISATRTALEAKLMRTPTEKEIAEEMGISYEEYERLRIEISTADTVSYEEMLEQSWDSFSSRTAEAAQAPVDEGLIHEEMQGVLAKAIEALPPRHKQVIALCYYENLNLREIGEVLGLTQQRVSQIRASALKKLQAAMKEYDNS</sequence>
<dbReference type="PANTHER" id="PTHR30385">
    <property type="entry name" value="SIGMA FACTOR F FLAGELLAR"/>
    <property type="match status" value="1"/>
</dbReference>
<evidence type="ECO:0000313" key="9">
    <source>
        <dbReference type="Proteomes" id="UP000824209"/>
    </source>
</evidence>
<dbReference type="InterPro" id="IPR007627">
    <property type="entry name" value="RNA_pol_sigma70_r2"/>
</dbReference>